<dbReference type="RefSeq" id="WP_145268996.1">
    <property type="nucleotide sequence ID" value="NZ_CP036272.1"/>
</dbReference>
<evidence type="ECO:0000313" key="2">
    <source>
        <dbReference type="Proteomes" id="UP000315003"/>
    </source>
</evidence>
<gene>
    <name evidence="1" type="ORF">SV7mr_05730</name>
</gene>
<sequence>MINVALPKLILTEQRQTGVQSGKPPEIRHFASADNGLVTIEAAHSSNLIGPTFQGLHFRWGPLIVLAFVVPRRSGSYAEGFMLW</sequence>
<evidence type="ECO:0000313" key="1">
    <source>
        <dbReference type="EMBL" id="QDT58084.1"/>
    </source>
</evidence>
<protein>
    <submittedName>
        <fullName evidence="1">Uncharacterized protein</fullName>
    </submittedName>
</protein>
<reference evidence="1 2" key="1">
    <citation type="submission" date="2019-02" db="EMBL/GenBank/DDBJ databases">
        <title>Deep-cultivation of Planctomycetes and their phenomic and genomic characterization uncovers novel biology.</title>
        <authorList>
            <person name="Wiegand S."/>
            <person name="Jogler M."/>
            <person name="Boedeker C."/>
            <person name="Pinto D."/>
            <person name="Vollmers J."/>
            <person name="Rivas-Marin E."/>
            <person name="Kohn T."/>
            <person name="Peeters S.H."/>
            <person name="Heuer A."/>
            <person name="Rast P."/>
            <person name="Oberbeckmann S."/>
            <person name="Bunk B."/>
            <person name="Jeske O."/>
            <person name="Meyerdierks A."/>
            <person name="Storesund J.E."/>
            <person name="Kallscheuer N."/>
            <person name="Luecker S."/>
            <person name="Lage O.M."/>
            <person name="Pohl T."/>
            <person name="Merkel B.J."/>
            <person name="Hornburger P."/>
            <person name="Mueller R.-W."/>
            <person name="Bruemmer F."/>
            <person name="Labrenz M."/>
            <person name="Spormann A.M."/>
            <person name="Op den Camp H."/>
            <person name="Overmann J."/>
            <person name="Amann R."/>
            <person name="Jetten M.S.M."/>
            <person name="Mascher T."/>
            <person name="Medema M.H."/>
            <person name="Devos D.P."/>
            <person name="Kaster A.-K."/>
            <person name="Ovreas L."/>
            <person name="Rohde M."/>
            <person name="Galperin M.Y."/>
            <person name="Jogler C."/>
        </authorList>
    </citation>
    <scope>NUCLEOTIDE SEQUENCE [LARGE SCALE GENOMIC DNA]</scope>
    <source>
        <strain evidence="1 2">SV_7m_r</strain>
    </source>
</reference>
<name>A0A517SPN0_9BACT</name>
<dbReference type="AlphaFoldDB" id="A0A517SPN0"/>
<keyword evidence="2" id="KW-1185">Reference proteome</keyword>
<dbReference type="EMBL" id="CP036272">
    <property type="protein sequence ID" value="QDT58084.1"/>
    <property type="molecule type" value="Genomic_DNA"/>
</dbReference>
<accession>A0A517SPN0</accession>
<dbReference type="Proteomes" id="UP000315003">
    <property type="component" value="Chromosome"/>
</dbReference>
<organism evidence="1 2">
    <name type="scientific">Stieleria bergensis</name>
    <dbReference type="NCBI Taxonomy" id="2528025"/>
    <lineage>
        <taxon>Bacteria</taxon>
        <taxon>Pseudomonadati</taxon>
        <taxon>Planctomycetota</taxon>
        <taxon>Planctomycetia</taxon>
        <taxon>Pirellulales</taxon>
        <taxon>Pirellulaceae</taxon>
        <taxon>Stieleria</taxon>
    </lineage>
</organism>
<proteinExistence type="predicted"/>